<accession>A0A366M3M4</accession>
<comment type="caution">
    <text evidence="1">The sequence shown here is derived from an EMBL/GenBank/DDBJ whole genome shotgun (WGS) entry which is preliminary data.</text>
</comment>
<dbReference type="Proteomes" id="UP000253303">
    <property type="component" value="Unassembled WGS sequence"/>
</dbReference>
<proteinExistence type="predicted"/>
<reference evidence="1 2" key="1">
    <citation type="submission" date="2018-06" db="EMBL/GenBank/DDBJ databases">
        <title>Sphaerisporangium craniellae sp. nov., isolated from a marine sponge in the South China Sea.</title>
        <authorList>
            <person name="Li L."/>
        </authorList>
    </citation>
    <scope>NUCLEOTIDE SEQUENCE [LARGE SCALE GENOMIC DNA]</scope>
    <source>
        <strain evidence="1 2">LHW63015</strain>
    </source>
</reference>
<evidence type="ECO:0000313" key="1">
    <source>
        <dbReference type="EMBL" id="RBQ20032.1"/>
    </source>
</evidence>
<gene>
    <name evidence="1" type="ORF">DP939_09375</name>
</gene>
<organism evidence="1 2">
    <name type="scientific">Spongiactinospora rosea</name>
    <dbReference type="NCBI Taxonomy" id="2248750"/>
    <lineage>
        <taxon>Bacteria</taxon>
        <taxon>Bacillati</taxon>
        <taxon>Actinomycetota</taxon>
        <taxon>Actinomycetes</taxon>
        <taxon>Streptosporangiales</taxon>
        <taxon>Streptosporangiaceae</taxon>
        <taxon>Spongiactinospora</taxon>
    </lineage>
</organism>
<keyword evidence="2" id="KW-1185">Reference proteome</keyword>
<sequence length="98" mass="10742">MPCLPTVLAPDRWTWVNLVPVSPELRAALESLRKVRSEKPGGERDTESFAAWRESIAEALDALAGVLGYPEDRQRATAEAAAARAESERIRAALDQRG</sequence>
<name>A0A366M3M4_9ACTN</name>
<evidence type="ECO:0000313" key="2">
    <source>
        <dbReference type="Proteomes" id="UP000253303"/>
    </source>
</evidence>
<dbReference type="OrthoDB" id="3544174at2"/>
<protein>
    <submittedName>
        <fullName evidence="1">Uncharacterized protein</fullName>
    </submittedName>
</protein>
<dbReference type="EMBL" id="QMEY01000003">
    <property type="protein sequence ID" value="RBQ20032.1"/>
    <property type="molecule type" value="Genomic_DNA"/>
</dbReference>
<dbReference type="AlphaFoldDB" id="A0A366M3M4"/>